<sequence>MSDRPGRAAPEEPGQEPTTSDWKAVDRSGDGPKPPLPSAVKWGGLALLAALSIAALVIGIALGGGFRRPEPTPSPTPSPELKMEAPIQVGDYVRGEVSSADPAASAESLRQVSANYSDGTASLLFMMVWPQSDLETFMSDAGVEASARPTPTPTGSPSASPTASASPDPQVLCGKAIDTDTLACGTIVRGTGLMVAALSEQEEEEIRGLLTDFEQAVTP</sequence>
<keyword evidence="2" id="KW-0472">Membrane</keyword>
<name>A0A1Q2CX91_9ACTN</name>
<evidence type="ECO:0000313" key="4">
    <source>
        <dbReference type="Proteomes" id="UP000188235"/>
    </source>
</evidence>
<evidence type="ECO:0000313" key="3">
    <source>
        <dbReference type="EMBL" id="AQP50752.1"/>
    </source>
</evidence>
<dbReference type="AlphaFoldDB" id="A0A1Q2CX91"/>
<feature type="compositionally biased region" description="Basic and acidic residues" evidence="1">
    <location>
        <begin position="1"/>
        <end position="10"/>
    </location>
</feature>
<feature type="transmembrane region" description="Helical" evidence="2">
    <location>
        <begin position="42"/>
        <end position="62"/>
    </location>
</feature>
<dbReference type="EMBL" id="CP019607">
    <property type="protein sequence ID" value="AQP50752.1"/>
    <property type="molecule type" value="Genomic_DNA"/>
</dbReference>
<keyword evidence="2" id="KW-0812">Transmembrane</keyword>
<dbReference type="STRING" id="399497.BW733_07840"/>
<evidence type="ECO:0000256" key="1">
    <source>
        <dbReference type="SAM" id="MobiDB-lite"/>
    </source>
</evidence>
<dbReference type="KEGG" id="tfa:BW733_07840"/>
<proteinExistence type="predicted"/>
<keyword evidence="2" id="KW-1133">Transmembrane helix</keyword>
<protein>
    <submittedName>
        <fullName evidence="3">Uncharacterized protein</fullName>
    </submittedName>
</protein>
<dbReference type="OrthoDB" id="3734109at2"/>
<keyword evidence="4" id="KW-1185">Reference proteome</keyword>
<gene>
    <name evidence="3" type="ORF">BW733_07840</name>
</gene>
<feature type="region of interest" description="Disordered" evidence="1">
    <location>
        <begin position="142"/>
        <end position="171"/>
    </location>
</feature>
<feature type="compositionally biased region" description="Low complexity" evidence="1">
    <location>
        <begin position="145"/>
        <end position="167"/>
    </location>
</feature>
<organism evidence="3 4">
    <name type="scientific">Tessaracoccus flavescens</name>
    <dbReference type="NCBI Taxonomy" id="399497"/>
    <lineage>
        <taxon>Bacteria</taxon>
        <taxon>Bacillati</taxon>
        <taxon>Actinomycetota</taxon>
        <taxon>Actinomycetes</taxon>
        <taxon>Propionibacteriales</taxon>
        <taxon>Propionibacteriaceae</taxon>
        <taxon>Tessaracoccus</taxon>
    </lineage>
</organism>
<reference evidence="3 4" key="1">
    <citation type="journal article" date="2008" name="Int. J. Syst. Evol. Microbiol.">
        <title>Tessaracoccus flavescens sp. nov., isolated from marine sediment.</title>
        <authorList>
            <person name="Lee D.W."/>
            <person name="Lee S.D."/>
        </authorList>
    </citation>
    <scope>NUCLEOTIDE SEQUENCE [LARGE SCALE GENOMIC DNA]</scope>
    <source>
        <strain evidence="3 4">SST-39T</strain>
    </source>
</reference>
<evidence type="ECO:0000256" key="2">
    <source>
        <dbReference type="SAM" id="Phobius"/>
    </source>
</evidence>
<accession>A0A1Q2CX91</accession>
<dbReference type="Proteomes" id="UP000188235">
    <property type="component" value="Chromosome"/>
</dbReference>
<dbReference type="RefSeq" id="WP_077349392.1">
    <property type="nucleotide sequence ID" value="NZ_CP019607.1"/>
</dbReference>
<feature type="region of interest" description="Disordered" evidence="1">
    <location>
        <begin position="1"/>
        <end position="37"/>
    </location>
</feature>